<proteinExistence type="predicted"/>
<gene>
    <name evidence="1" type="ORF">MRATA1EN22A_LOCUS7543</name>
</gene>
<evidence type="ECO:0000313" key="2">
    <source>
        <dbReference type="Proteomes" id="UP001162501"/>
    </source>
</evidence>
<accession>A0AC59YKZ5</accession>
<sequence>MSTCALEAGAISGHPHKTRHPFVAPGCQLLTDTSMLEQHKRLDFKGALTELNDTGDPSSLNLNNSLDVVFLFDVLVPNGNALSCFEFKLELRNTLEGHRLTAGPGSRVSESPLPIPGALGPLQRRRGLQAALRASPRLAKFPGAALDGTQ</sequence>
<reference evidence="1" key="1">
    <citation type="submission" date="2023-05" db="EMBL/GenBank/DDBJ databases">
        <authorList>
            <consortium name="ELIXIR-Norway"/>
        </authorList>
    </citation>
    <scope>NUCLEOTIDE SEQUENCE</scope>
</reference>
<name>A0AC59YKZ5_RANTA</name>
<evidence type="ECO:0000313" key="1">
    <source>
        <dbReference type="EMBL" id="CAM9794470.1"/>
    </source>
</evidence>
<reference evidence="1" key="2">
    <citation type="submission" date="2025-03" db="EMBL/GenBank/DDBJ databases">
        <authorList>
            <consortium name="ELIXIR-Norway"/>
            <consortium name="Elixir Norway"/>
        </authorList>
    </citation>
    <scope>NUCLEOTIDE SEQUENCE</scope>
</reference>
<protein>
    <submittedName>
        <fullName evidence="1">Uncharacterized protein</fullName>
    </submittedName>
</protein>
<dbReference type="Proteomes" id="UP001162501">
    <property type="component" value="Chromosome 18"/>
</dbReference>
<organism evidence="1 2">
    <name type="scientific">Rangifer tarandus platyrhynchus</name>
    <name type="common">Svalbard reindeer</name>
    <dbReference type="NCBI Taxonomy" id="3082113"/>
    <lineage>
        <taxon>Eukaryota</taxon>
        <taxon>Metazoa</taxon>
        <taxon>Chordata</taxon>
        <taxon>Craniata</taxon>
        <taxon>Vertebrata</taxon>
        <taxon>Euteleostomi</taxon>
        <taxon>Mammalia</taxon>
        <taxon>Eutheria</taxon>
        <taxon>Laurasiatheria</taxon>
        <taxon>Artiodactyla</taxon>
        <taxon>Ruminantia</taxon>
        <taxon>Pecora</taxon>
        <taxon>Cervidae</taxon>
        <taxon>Odocoileinae</taxon>
        <taxon>Rangifer</taxon>
    </lineage>
</organism>
<dbReference type="EMBL" id="OX596102">
    <property type="protein sequence ID" value="CAM9794470.1"/>
    <property type="molecule type" value="Genomic_DNA"/>
</dbReference>